<protein>
    <submittedName>
        <fullName evidence="1">Uncharacterized protein</fullName>
    </submittedName>
</protein>
<accession>A0ACC2NEK1</accession>
<name>A0ACC2NEK1_9HYME</name>
<comment type="caution">
    <text evidence="1">The sequence shown here is derived from an EMBL/GenBank/DDBJ whole genome shotgun (WGS) entry which is preliminary data.</text>
</comment>
<sequence length="498" mass="55809">MLESPGGALHELAIDEKNNRLLHAIKCRNIDAVREMLAAGADADFINTDLVYINGKNGRLQACTSTLHEAIDAEDVAVFKLLLDSGADPNHTNSFGMSVLKHVISGAVINRTAMLRLLLSSGVCDMYCAGNFDMSEIESDIDLMAAAMLPFDTSLINNRVSDVRLFLDFGYDIDHHRMYTTTMTTPLHLALTLEDDPTMLSLLLDYYQKICRCVDEINKNGHTPFRLAVTMGLVEHAKILLKAGANVNLPDIDGDTPLEFIIFETSKPHLECIRLLTEAGANVASTFDRLRAYLLVDYVHSLQCVELADSNSSSELTSTDSESDLDSADDARNWALFMDAASTPRMNLDIAKCVVRYRLLFESKISVLEPLSPGMFKSARLLNYFELCKSEISKLQRTSLNHSVTFHDLLVESNFHVQARLKSAIADFHEVDVQELFPLYAQDLITCYNRVVEINRVKDLATVKFNILLWSHPDAYHLISCLILRYLHENDIRNLSNV</sequence>
<reference evidence="1" key="1">
    <citation type="submission" date="2023-04" db="EMBL/GenBank/DDBJ databases">
        <title>A chromosome-level genome assembly of the parasitoid wasp Eretmocerus hayati.</title>
        <authorList>
            <person name="Zhong Y."/>
            <person name="Liu S."/>
            <person name="Liu Y."/>
        </authorList>
    </citation>
    <scope>NUCLEOTIDE SEQUENCE</scope>
    <source>
        <strain evidence="1">ZJU_SS_LIU_2023</strain>
    </source>
</reference>
<dbReference type="Proteomes" id="UP001239111">
    <property type="component" value="Chromosome 3"/>
</dbReference>
<gene>
    <name evidence="1" type="ORF">QAD02_000790</name>
</gene>
<evidence type="ECO:0000313" key="2">
    <source>
        <dbReference type="Proteomes" id="UP001239111"/>
    </source>
</evidence>
<proteinExistence type="predicted"/>
<organism evidence="1 2">
    <name type="scientific">Eretmocerus hayati</name>
    <dbReference type="NCBI Taxonomy" id="131215"/>
    <lineage>
        <taxon>Eukaryota</taxon>
        <taxon>Metazoa</taxon>
        <taxon>Ecdysozoa</taxon>
        <taxon>Arthropoda</taxon>
        <taxon>Hexapoda</taxon>
        <taxon>Insecta</taxon>
        <taxon>Pterygota</taxon>
        <taxon>Neoptera</taxon>
        <taxon>Endopterygota</taxon>
        <taxon>Hymenoptera</taxon>
        <taxon>Apocrita</taxon>
        <taxon>Proctotrupomorpha</taxon>
        <taxon>Chalcidoidea</taxon>
        <taxon>Aphelinidae</taxon>
        <taxon>Aphelininae</taxon>
        <taxon>Eretmocerus</taxon>
    </lineage>
</organism>
<dbReference type="EMBL" id="CM056743">
    <property type="protein sequence ID" value="KAJ8669531.1"/>
    <property type="molecule type" value="Genomic_DNA"/>
</dbReference>
<keyword evidence="2" id="KW-1185">Reference proteome</keyword>
<evidence type="ECO:0000313" key="1">
    <source>
        <dbReference type="EMBL" id="KAJ8669531.1"/>
    </source>
</evidence>